<keyword evidence="4" id="KW-1185">Reference proteome</keyword>
<evidence type="ECO:0000256" key="1">
    <source>
        <dbReference type="SAM" id="SignalP"/>
    </source>
</evidence>
<proteinExistence type="predicted"/>
<dbReference type="InterPro" id="IPR016187">
    <property type="entry name" value="CTDL_fold"/>
</dbReference>
<dbReference type="SMART" id="SM00034">
    <property type="entry name" value="CLECT"/>
    <property type="match status" value="1"/>
</dbReference>
<dbReference type="GeneTree" id="ENSGT00990000204163"/>
<dbReference type="Pfam" id="PF00059">
    <property type="entry name" value="Lectin_C"/>
    <property type="match status" value="1"/>
</dbReference>
<dbReference type="CDD" id="cd00037">
    <property type="entry name" value="CLECT"/>
    <property type="match status" value="1"/>
</dbReference>
<feature type="signal peptide" evidence="1">
    <location>
        <begin position="1"/>
        <end position="20"/>
    </location>
</feature>
<evidence type="ECO:0000313" key="3">
    <source>
        <dbReference type="Ensembl" id="ENSKMAP00000017515.1"/>
    </source>
</evidence>
<dbReference type="Ensembl" id="ENSKMAT00000017759.1">
    <property type="protein sequence ID" value="ENSKMAP00000017515.1"/>
    <property type="gene ID" value="ENSKMAG00000013070.1"/>
</dbReference>
<evidence type="ECO:0000259" key="2">
    <source>
        <dbReference type="PROSITE" id="PS50041"/>
    </source>
</evidence>
<sequence>NAPLFIVFVVLGKSALFSSSYLDDDVLCLQLSTQDFCNSFGAHLTSIRGDDEYDFIRGLVLRATGTNTRTWVGGTDAAKEGYWVWTDGSPFTFTAWGSGEPNNVDGNENCMEINLNGQDYVNDVNCSLKNAFICAKDA</sequence>
<dbReference type="PANTHER" id="PTHR22803">
    <property type="entry name" value="MANNOSE, PHOSPHOLIPASE, LECTIN RECEPTOR RELATED"/>
    <property type="match status" value="1"/>
</dbReference>
<reference evidence="3" key="2">
    <citation type="submission" date="2025-09" db="UniProtKB">
        <authorList>
            <consortium name="Ensembl"/>
        </authorList>
    </citation>
    <scope>IDENTIFICATION</scope>
</reference>
<dbReference type="AlphaFoldDB" id="A0A3Q3AMJ3"/>
<dbReference type="Gene3D" id="3.10.100.10">
    <property type="entry name" value="Mannose-Binding Protein A, subunit A"/>
    <property type="match status" value="1"/>
</dbReference>
<organism evidence="3 4">
    <name type="scientific">Kryptolebias marmoratus</name>
    <name type="common">Mangrove killifish</name>
    <name type="synonym">Rivulus marmoratus</name>
    <dbReference type="NCBI Taxonomy" id="37003"/>
    <lineage>
        <taxon>Eukaryota</taxon>
        <taxon>Metazoa</taxon>
        <taxon>Chordata</taxon>
        <taxon>Craniata</taxon>
        <taxon>Vertebrata</taxon>
        <taxon>Euteleostomi</taxon>
        <taxon>Actinopterygii</taxon>
        <taxon>Neopterygii</taxon>
        <taxon>Teleostei</taxon>
        <taxon>Neoteleostei</taxon>
        <taxon>Acanthomorphata</taxon>
        <taxon>Ovalentaria</taxon>
        <taxon>Atherinomorphae</taxon>
        <taxon>Cyprinodontiformes</taxon>
        <taxon>Rivulidae</taxon>
        <taxon>Kryptolebias</taxon>
    </lineage>
</organism>
<feature type="chain" id="PRO_5018569831" evidence="1">
    <location>
        <begin position="21"/>
        <end position="138"/>
    </location>
</feature>
<dbReference type="OMA" id="WNDSICA"/>
<dbReference type="PROSITE" id="PS50041">
    <property type="entry name" value="C_TYPE_LECTIN_2"/>
    <property type="match status" value="1"/>
</dbReference>
<name>A0A3Q3AMJ3_KRYMA</name>
<dbReference type="InterPro" id="IPR016186">
    <property type="entry name" value="C-type_lectin-like/link_sf"/>
</dbReference>
<protein>
    <submittedName>
        <fullName evidence="3">Ladderlectin-like</fullName>
    </submittedName>
</protein>
<accession>A0A3Q3AMJ3</accession>
<evidence type="ECO:0000313" key="4">
    <source>
        <dbReference type="Proteomes" id="UP000264800"/>
    </source>
</evidence>
<dbReference type="InterPro" id="IPR050111">
    <property type="entry name" value="C-type_lectin/snaclec_domain"/>
</dbReference>
<feature type="domain" description="C-type lectin" evidence="2">
    <location>
        <begin position="28"/>
        <end position="135"/>
    </location>
</feature>
<dbReference type="Proteomes" id="UP000264800">
    <property type="component" value="Unplaced"/>
</dbReference>
<dbReference type="SUPFAM" id="SSF56436">
    <property type="entry name" value="C-type lectin-like"/>
    <property type="match status" value="1"/>
</dbReference>
<keyword evidence="1" id="KW-0732">Signal</keyword>
<reference evidence="3" key="1">
    <citation type="submission" date="2025-08" db="UniProtKB">
        <authorList>
            <consortium name="Ensembl"/>
        </authorList>
    </citation>
    <scope>IDENTIFICATION</scope>
</reference>
<dbReference type="InterPro" id="IPR001304">
    <property type="entry name" value="C-type_lectin-like"/>
</dbReference>